<dbReference type="EMBL" id="JACEIK010000355">
    <property type="protein sequence ID" value="MCD7455618.1"/>
    <property type="molecule type" value="Genomic_DNA"/>
</dbReference>
<organism evidence="2 3">
    <name type="scientific">Datura stramonium</name>
    <name type="common">Jimsonweed</name>
    <name type="synonym">Common thornapple</name>
    <dbReference type="NCBI Taxonomy" id="4076"/>
    <lineage>
        <taxon>Eukaryota</taxon>
        <taxon>Viridiplantae</taxon>
        <taxon>Streptophyta</taxon>
        <taxon>Embryophyta</taxon>
        <taxon>Tracheophyta</taxon>
        <taxon>Spermatophyta</taxon>
        <taxon>Magnoliopsida</taxon>
        <taxon>eudicotyledons</taxon>
        <taxon>Gunneridae</taxon>
        <taxon>Pentapetalae</taxon>
        <taxon>asterids</taxon>
        <taxon>lamiids</taxon>
        <taxon>Solanales</taxon>
        <taxon>Solanaceae</taxon>
        <taxon>Solanoideae</taxon>
        <taxon>Datureae</taxon>
        <taxon>Datura</taxon>
    </lineage>
</organism>
<name>A0ABS8S9W3_DATST</name>
<protein>
    <submittedName>
        <fullName evidence="2">Uncharacterized protein</fullName>
    </submittedName>
</protein>
<feature type="non-terminal residue" evidence="2">
    <location>
        <position position="1"/>
    </location>
</feature>
<dbReference type="Proteomes" id="UP000823775">
    <property type="component" value="Unassembled WGS sequence"/>
</dbReference>
<feature type="region of interest" description="Disordered" evidence="1">
    <location>
        <begin position="1"/>
        <end position="26"/>
    </location>
</feature>
<evidence type="ECO:0000313" key="2">
    <source>
        <dbReference type="EMBL" id="MCD7455618.1"/>
    </source>
</evidence>
<sequence length="73" mass="8546">SRNWGVLTRVEEDSGDSSEDDSEISTWDGEEDDLLRRLLEHRAFRTKDFAILMREKEDEEDVFQTRRDGKGGI</sequence>
<comment type="caution">
    <text evidence="2">The sequence shown here is derived from an EMBL/GenBank/DDBJ whole genome shotgun (WGS) entry which is preliminary data.</text>
</comment>
<evidence type="ECO:0000313" key="3">
    <source>
        <dbReference type="Proteomes" id="UP000823775"/>
    </source>
</evidence>
<reference evidence="2 3" key="1">
    <citation type="journal article" date="2021" name="BMC Genomics">
        <title>Datura genome reveals duplications of psychoactive alkaloid biosynthetic genes and high mutation rate following tissue culture.</title>
        <authorList>
            <person name="Rajewski A."/>
            <person name="Carter-House D."/>
            <person name="Stajich J."/>
            <person name="Litt A."/>
        </authorList>
    </citation>
    <scope>NUCLEOTIDE SEQUENCE [LARGE SCALE GENOMIC DNA]</scope>
    <source>
        <strain evidence="2">AR-01</strain>
    </source>
</reference>
<keyword evidence="3" id="KW-1185">Reference proteome</keyword>
<feature type="compositionally biased region" description="Acidic residues" evidence="1">
    <location>
        <begin position="13"/>
        <end position="26"/>
    </location>
</feature>
<evidence type="ECO:0000256" key="1">
    <source>
        <dbReference type="SAM" id="MobiDB-lite"/>
    </source>
</evidence>
<accession>A0ABS8S9W3</accession>
<gene>
    <name evidence="2" type="ORF">HAX54_028827</name>
</gene>
<proteinExistence type="predicted"/>